<evidence type="ECO:0000259" key="1">
    <source>
        <dbReference type="Pfam" id="PF09012"/>
    </source>
</evidence>
<accession>A0A8D5FP17</accession>
<dbReference type="Pfam" id="PF09012">
    <property type="entry name" value="FeoC"/>
    <property type="match status" value="1"/>
</dbReference>
<dbReference type="EMBL" id="AP024086">
    <property type="protein sequence ID" value="BCL61769.1"/>
    <property type="molecule type" value="Genomic_DNA"/>
</dbReference>
<dbReference type="AlphaFoldDB" id="A0A8D5FP17"/>
<organism evidence="2 3">
    <name type="scientific">Desulfomarina profundi</name>
    <dbReference type="NCBI Taxonomy" id="2772557"/>
    <lineage>
        <taxon>Bacteria</taxon>
        <taxon>Pseudomonadati</taxon>
        <taxon>Thermodesulfobacteriota</taxon>
        <taxon>Desulfobulbia</taxon>
        <taxon>Desulfobulbales</taxon>
        <taxon>Desulfobulbaceae</taxon>
        <taxon>Desulfomarina</taxon>
    </lineage>
</organism>
<proteinExistence type="predicted"/>
<evidence type="ECO:0000313" key="3">
    <source>
        <dbReference type="Proteomes" id="UP000826725"/>
    </source>
</evidence>
<dbReference type="InterPro" id="IPR015102">
    <property type="entry name" value="Tscrpt_reg_HTH_FeoC"/>
</dbReference>
<gene>
    <name evidence="2" type="ORF">DGMP_24620</name>
</gene>
<dbReference type="KEGG" id="dbk:DGMP_24620"/>
<protein>
    <recommendedName>
        <fullName evidence="1">Transcriptional regulator HTH-type FeoC domain-containing protein</fullName>
    </recommendedName>
</protein>
<reference evidence="2" key="1">
    <citation type="submission" date="2020-09" db="EMBL/GenBank/DDBJ databases">
        <title>Desulfogranum mesoprofundum gen. nov., sp. nov., a novel mesophilic, sulfate-reducing chemolithoautotroph isolated from a deep-sea hydrothermal vent chimney in the Suiyo Seamount.</title>
        <authorList>
            <person name="Hashimoto Y."/>
            <person name="Nakagawa S."/>
        </authorList>
    </citation>
    <scope>NUCLEOTIDE SEQUENCE</scope>
    <source>
        <strain evidence="2">KT2</strain>
    </source>
</reference>
<name>A0A8D5FP17_9BACT</name>
<dbReference type="Proteomes" id="UP000826725">
    <property type="component" value="Chromosome"/>
</dbReference>
<feature type="domain" description="Transcriptional regulator HTH-type FeoC" evidence="1">
    <location>
        <begin position="44"/>
        <end position="88"/>
    </location>
</feature>
<evidence type="ECO:0000313" key="2">
    <source>
        <dbReference type="EMBL" id="BCL61769.1"/>
    </source>
</evidence>
<keyword evidence="3" id="KW-1185">Reference proteome</keyword>
<sequence length="101" mass="11726">MNPVEMSREVLAAISHSYELAPYATHELRGLFNDWLGEIELRVIDFVNQRNRVDPQELSSHFKLTRESIIFVLGKLEREGKITTNTRKKSTTSLRLLKRGE</sequence>